<dbReference type="Proteomes" id="UP000260680">
    <property type="component" value="Unassembled WGS sequence"/>
</dbReference>
<evidence type="ECO:0000313" key="8">
    <source>
        <dbReference type="EMBL" id="RFZ79705.1"/>
    </source>
</evidence>
<dbReference type="InterPro" id="IPR000551">
    <property type="entry name" value="MerR-type_HTH_dom"/>
</dbReference>
<gene>
    <name evidence="8" type="ORF">DS742_06650</name>
    <name evidence="7" type="ORF">LAD12857_03190</name>
</gene>
<dbReference type="SMART" id="SM00422">
    <property type="entry name" value="HTH_MERR"/>
    <property type="match status" value="1"/>
</dbReference>
<evidence type="ECO:0000259" key="6">
    <source>
        <dbReference type="PROSITE" id="PS50937"/>
    </source>
</evidence>
<keyword evidence="2" id="KW-0805">Transcription regulation</keyword>
<sequence>MEKGGFFKIGDVAKLFHISVGTLRHYEKAGLLKPEYTDHETGYRYYSTRQFECLNTIRYLRVLDMPLEQIADFLNNRDIDKMQMMLRQQKEAVINKQKELKIIERKIEHRLKQIEDALSSELDIIKVKHIAPRRIAWIESTLSIESYLDLESSIRRLEQDQRDTVVFLGKVGVGIAKDRLLKEQYDRYDMVFLLLDKEDVYSGPIEELPEETCVTLRFCGSHMNSVVQYEKMADFISEHKYHITGFSKEITMIDYGMTDDTKKFVTEIQIPISII</sequence>
<dbReference type="RefSeq" id="WP_117416212.1">
    <property type="nucleotide sequence ID" value="NZ_BRPJ01000004.1"/>
</dbReference>
<feature type="coiled-coil region" evidence="5">
    <location>
        <begin position="79"/>
        <end position="106"/>
    </location>
</feature>
<evidence type="ECO:0000313" key="9">
    <source>
        <dbReference type="Proteomes" id="UP000260680"/>
    </source>
</evidence>
<proteinExistence type="predicted"/>
<dbReference type="PANTHER" id="PTHR30204">
    <property type="entry name" value="REDOX-CYCLING DRUG-SENSING TRANSCRIPTIONAL ACTIVATOR SOXR"/>
    <property type="match status" value="1"/>
</dbReference>
<evidence type="ECO:0000256" key="5">
    <source>
        <dbReference type="SAM" id="Coils"/>
    </source>
</evidence>
<name>A0A3E2NFE5_9FIRM</name>
<dbReference type="Pfam" id="PF06445">
    <property type="entry name" value="GyrI-like"/>
    <property type="match status" value="1"/>
</dbReference>
<dbReference type="CDD" id="cd01107">
    <property type="entry name" value="HTH_BmrR"/>
    <property type="match status" value="1"/>
</dbReference>
<dbReference type="EMBL" id="BRPJ01000004">
    <property type="protein sequence ID" value="GLB28396.1"/>
    <property type="molecule type" value="Genomic_DNA"/>
</dbReference>
<dbReference type="GO" id="GO:0003700">
    <property type="term" value="F:DNA-binding transcription factor activity"/>
    <property type="evidence" value="ECO:0007669"/>
    <property type="project" value="InterPro"/>
</dbReference>
<keyword evidence="1" id="KW-0678">Repressor</keyword>
<evidence type="ECO:0000256" key="2">
    <source>
        <dbReference type="ARBA" id="ARBA00023015"/>
    </source>
</evidence>
<dbReference type="InterPro" id="IPR009061">
    <property type="entry name" value="DNA-bd_dom_put_sf"/>
</dbReference>
<dbReference type="InterPro" id="IPR047057">
    <property type="entry name" value="MerR_fam"/>
</dbReference>
<evidence type="ECO:0000313" key="10">
    <source>
        <dbReference type="Proteomes" id="UP001419084"/>
    </source>
</evidence>
<evidence type="ECO:0000313" key="7">
    <source>
        <dbReference type="EMBL" id="GLB28396.1"/>
    </source>
</evidence>
<dbReference type="SUPFAM" id="SSF46955">
    <property type="entry name" value="Putative DNA-binding domain"/>
    <property type="match status" value="1"/>
</dbReference>
<dbReference type="Pfam" id="PF13411">
    <property type="entry name" value="MerR_1"/>
    <property type="match status" value="1"/>
</dbReference>
<evidence type="ECO:0000256" key="3">
    <source>
        <dbReference type="ARBA" id="ARBA00023125"/>
    </source>
</evidence>
<dbReference type="PANTHER" id="PTHR30204:SF69">
    <property type="entry name" value="MERR-FAMILY TRANSCRIPTIONAL REGULATOR"/>
    <property type="match status" value="1"/>
</dbReference>
<dbReference type="PROSITE" id="PS50937">
    <property type="entry name" value="HTH_MERR_2"/>
    <property type="match status" value="1"/>
</dbReference>
<dbReference type="GO" id="GO:0003677">
    <property type="term" value="F:DNA binding"/>
    <property type="evidence" value="ECO:0007669"/>
    <property type="project" value="UniProtKB-KW"/>
</dbReference>
<dbReference type="AlphaFoldDB" id="A0A3E2NFE5"/>
<feature type="domain" description="HTH merR-type" evidence="6">
    <location>
        <begin position="6"/>
        <end position="76"/>
    </location>
</feature>
<dbReference type="InterPro" id="IPR029442">
    <property type="entry name" value="GyrI-like"/>
</dbReference>
<dbReference type="Gene3D" id="1.10.1660.10">
    <property type="match status" value="1"/>
</dbReference>
<keyword evidence="3" id="KW-0238">DNA-binding</keyword>
<dbReference type="Gene3D" id="3.20.80.10">
    <property type="entry name" value="Regulatory factor, effector binding domain"/>
    <property type="match status" value="1"/>
</dbReference>
<dbReference type="Proteomes" id="UP001419084">
    <property type="component" value="Unassembled WGS sequence"/>
</dbReference>
<protein>
    <submittedName>
        <fullName evidence="7">GntR family transcriptional regulator</fullName>
    </submittedName>
    <submittedName>
        <fullName evidence="8">MerR family transcriptional regulator</fullName>
    </submittedName>
</protein>
<dbReference type="OrthoDB" id="9773308at2"/>
<reference evidence="8 9" key="1">
    <citation type="submission" date="2018-07" db="EMBL/GenBank/DDBJ databases">
        <title>New species, Clostridium PI-S10-A1B.</title>
        <authorList>
            <person name="Krishna G."/>
            <person name="Summeta K."/>
            <person name="Shikha S."/>
            <person name="Prabhu P.B."/>
            <person name="Suresh K."/>
        </authorList>
    </citation>
    <scope>NUCLEOTIDE SEQUENCE [LARGE SCALE GENOMIC DNA]</scope>
    <source>
        <strain evidence="8 9">PI-S10-A1B</strain>
    </source>
</reference>
<dbReference type="InterPro" id="IPR011256">
    <property type="entry name" value="Reg_factor_effector_dom_sf"/>
</dbReference>
<keyword evidence="5" id="KW-0175">Coiled coil</keyword>
<comment type="caution">
    <text evidence="8">The sequence shown here is derived from an EMBL/GenBank/DDBJ whole genome shotgun (WGS) entry which is preliminary data.</text>
</comment>
<dbReference type="SUPFAM" id="SSF55136">
    <property type="entry name" value="Probable bacterial effector-binding domain"/>
    <property type="match status" value="1"/>
</dbReference>
<evidence type="ECO:0000256" key="4">
    <source>
        <dbReference type="ARBA" id="ARBA00023163"/>
    </source>
</evidence>
<keyword evidence="10" id="KW-1185">Reference proteome</keyword>
<reference evidence="7 10" key="2">
    <citation type="journal article" date="2024" name="Int. J. Syst. Evol. Microbiol.">
        <title>Lacrimispora brassicae sp. nov. isolated from fermented cabbage, and proposal of Clostridium indicum Gundawar et al. 2019 and Clostridium methoxybenzovorans Mechichi et al. 1999 as heterotypic synonyms of Lacrimispora amygdalina (Parshina et al. 2003) Haas and Blanchard 2020 and Lacrimispora indolis (McClung and McCoy 1957) Haas and Blanchard 2020, respectively.</title>
        <authorList>
            <person name="Kobayashi H."/>
            <person name="Tanizawa Y."/>
            <person name="Sakamoto M."/>
            <person name="Ohkuma M."/>
            <person name="Tohno M."/>
        </authorList>
    </citation>
    <scope>NUCLEOTIDE SEQUENCE [LARGE SCALE GENOMIC DNA]</scope>
    <source>
        <strain evidence="7 10">DSM 12857</strain>
    </source>
</reference>
<evidence type="ECO:0000256" key="1">
    <source>
        <dbReference type="ARBA" id="ARBA00022491"/>
    </source>
</evidence>
<dbReference type="EMBL" id="QOHO01000019">
    <property type="protein sequence ID" value="RFZ79705.1"/>
    <property type="molecule type" value="Genomic_DNA"/>
</dbReference>
<organism evidence="8 9">
    <name type="scientific">Lacrimispora amygdalina</name>
    <dbReference type="NCBI Taxonomy" id="253257"/>
    <lineage>
        <taxon>Bacteria</taxon>
        <taxon>Bacillati</taxon>
        <taxon>Bacillota</taxon>
        <taxon>Clostridia</taxon>
        <taxon>Lachnospirales</taxon>
        <taxon>Lachnospiraceae</taxon>
        <taxon>Lacrimispora</taxon>
    </lineage>
</organism>
<accession>A0A3E2NFE5</accession>
<keyword evidence="4" id="KW-0804">Transcription</keyword>